<dbReference type="PROSITE" id="PS00623">
    <property type="entry name" value="GMC_OXRED_1"/>
    <property type="match status" value="1"/>
</dbReference>
<evidence type="ECO:0000256" key="6">
    <source>
        <dbReference type="ARBA" id="ARBA00023002"/>
    </source>
</evidence>
<reference evidence="12 13" key="1">
    <citation type="journal article" date="2019" name="Nat. Ecol. Evol.">
        <title>Megaphylogeny resolves global patterns of mushroom evolution.</title>
        <authorList>
            <person name="Varga T."/>
            <person name="Krizsan K."/>
            <person name="Foldi C."/>
            <person name="Dima B."/>
            <person name="Sanchez-Garcia M."/>
            <person name="Sanchez-Ramirez S."/>
            <person name="Szollosi G.J."/>
            <person name="Szarkandi J.G."/>
            <person name="Papp V."/>
            <person name="Albert L."/>
            <person name="Andreopoulos W."/>
            <person name="Angelini C."/>
            <person name="Antonin V."/>
            <person name="Barry K.W."/>
            <person name="Bougher N.L."/>
            <person name="Buchanan P."/>
            <person name="Buyck B."/>
            <person name="Bense V."/>
            <person name="Catcheside P."/>
            <person name="Chovatia M."/>
            <person name="Cooper J."/>
            <person name="Damon W."/>
            <person name="Desjardin D."/>
            <person name="Finy P."/>
            <person name="Geml J."/>
            <person name="Haridas S."/>
            <person name="Hughes K."/>
            <person name="Justo A."/>
            <person name="Karasinski D."/>
            <person name="Kautmanova I."/>
            <person name="Kiss B."/>
            <person name="Kocsube S."/>
            <person name="Kotiranta H."/>
            <person name="LaButti K.M."/>
            <person name="Lechner B.E."/>
            <person name="Liimatainen K."/>
            <person name="Lipzen A."/>
            <person name="Lukacs Z."/>
            <person name="Mihaltcheva S."/>
            <person name="Morgado L.N."/>
            <person name="Niskanen T."/>
            <person name="Noordeloos M.E."/>
            <person name="Ohm R.A."/>
            <person name="Ortiz-Santana B."/>
            <person name="Ovrebo C."/>
            <person name="Racz N."/>
            <person name="Riley R."/>
            <person name="Savchenko A."/>
            <person name="Shiryaev A."/>
            <person name="Soop K."/>
            <person name="Spirin V."/>
            <person name="Szebenyi C."/>
            <person name="Tomsovsky M."/>
            <person name="Tulloss R.E."/>
            <person name="Uehling J."/>
            <person name="Grigoriev I.V."/>
            <person name="Vagvolgyi C."/>
            <person name="Papp T."/>
            <person name="Martin F.M."/>
            <person name="Miettinen O."/>
            <person name="Hibbett D.S."/>
            <person name="Nagy L.G."/>
        </authorList>
    </citation>
    <scope>NUCLEOTIDE SEQUENCE [LARGE SCALE GENOMIC DNA]</scope>
    <source>
        <strain evidence="12 13">HHB13444</strain>
    </source>
</reference>
<dbReference type="SUPFAM" id="SSF51905">
    <property type="entry name" value="FAD/NAD(P)-binding domain"/>
    <property type="match status" value="1"/>
</dbReference>
<evidence type="ECO:0000313" key="12">
    <source>
        <dbReference type="EMBL" id="TFK84684.1"/>
    </source>
</evidence>
<organism evidence="12 13">
    <name type="scientific">Polyporus arcularius HHB13444</name>
    <dbReference type="NCBI Taxonomy" id="1314778"/>
    <lineage>
        <taxon>Eukaryota</taxon>
        <taxon>Fungi</taxon>
        <taxon>Dikarya</taxon>
        <taxon>Basidiomycota</taxon>
        <taxon>Agaricomycotina</taxon>
        <taxon>Agaricomycetes</taxon>
        <taxon>Polyporales</taxon>
        <taxon>Polyporaceae</taxon>
        <taxon>Polyporus</taxon>
    </lineage>
</organism>
<dbReference type="InterPro" id="IPR007867">
    <property type="entry name" value="GMC_OxRtase_C"/>
</dbReference>
<keyword evidence="5 8" id="KW-0274">FAD</keyword>
<dbReference type="Gene3D" id="3.50.50.60">
    <property type="entry name" value="FAD/NAD(P)-binding domain"/>
    <property type="match status" value="1"/>
</dbReference>
<dbReference type="Gene3D" id="3.30.560.10">
    <property type="entry name" value="Glucose Oxidase, domain 3"/>
    <property type="match status" value="1"/>
</dbReference>
<dbReference type="EMBL" id="ML211300">
    <property type="protein sequence ID" value="TFK84684.1"/>
    <property type="molecule type" value="Genomic_DNA"/>
</dbReference>
<feature type="active site" description="Proton donor" evidence="7">
    <location>
        <position position="551"/>
    </location>
</feature>
<name>A0A5C3P4U5_9APHY</name>
<dbReference type="STRING" id="1314778.A0A5C3P4U5"/>
<evidence type="ECO:0000259" key="10">
    <source>
        <dbReference type="PROSITE" id="PS00623"/>
    </source>
</evidence>
<accession>A0A5C3P4U5</accession>
<dbReference type="Pfam" id="PF05199">
    <property type="entry name" value="GMC_oxred_C"/>
    <property type="match status" value="1"/>
</dbReference>
<evidence type="ECO:0000256" key="3">
    <source>
        <dbReference type="ARBA" id="ARBA00022630"/>
    </source>
</evidence>
<evidence type="ECO:0000256" key="2">
    <source>
        <dbReference type="ARBA" id="ARBA00010790"/>
    </source>
</evidence>
<dbReference type="InterPro" id="IPR036188">
    <property type="entry name" value="FAD/NAD-bd_sf"/>
</dbReference>
<feature type="domain" description="Glucose-methanol-choline oxidoreductase N-terminal" evidence="10">
    <location>
        <begin position="106"/>
        <end position="129"/>
    </location>
</feature>
<dbReference type="SUPFAM" id="SSF54373">
    <property type="entry name" value="FAD-linked reductases, C-terminal domain"/>
    <property type="match status" value="1"/>
</dbReference>
<feature type="active site" description="Proton acceptor" evidence="7">
    <location>
        <position position="594"/>
    </location>
</feature>
<feature type="binding site" evidence="8">
    <location>
        <position position="257"/>
    </location>
    <ligand>
        <name>FAD</name>
        <dbReference type="ChEBI" id="CHEBI:57692"/>
    </ligand>
</feature>
<keyword evidence="13" id="KW-1185">Reference proteome</keyword>
<feature type="binding site" evidence="8">
    <location>
        <begin position="550"/>
        <end position="551"/>
    </location>
    <ligand>
        <name>FAD</name>
        <dbReference type="ChEBI" id="CHEBI:57692"/>
    </ligand>
</feature>
<feature type="domain" description="Glucose-methanol-choline oxidoreductase N-terminal" evidence="11">
    <location>
        <begin position="296"/>
        <end position="310"/>
    </location>
</feature>
<evidence type="ECO:0000256" key="5">
    <source>
        <dbReference type="ARBA" id="ARBA00022827"/>
    </source>
</evidence>
<gene>
    <name evidence="12" type="ORF">K466DRAFT_601802</name>
</gene>
<evidence type="ECO:0000256" key="1">
    <source>
        <dbReference type="ARBA" id="ARBA00001974"/>
    </source>
</evidence>
<dbReference type="GO" id="GO:0016614">
    <property type="term" value="F:oxidoreductase activity, acting on CH-OH group of donors"/>
    <property type="evidence" value="ECO:0007669"/>
    <property type="project" value="InterPro"/>
</dbReference>
<evidence type="ECO:0000256" key="9">
    <source>
        <dbReference type="RuleBase" id="RU003968"/>
    </source>
</evidence>
<keyword evidence="3 9" id="KW-0285">Flavoprotein</keyword>
<dbReference type="InParanoid" id="A0A5C3P4U5"/>
<dbReference type="PANTHER" id="PTHR11552">
    <property type="entry name" value="GLUCOSE-METHANOL-CHOLINE GMC OXIDOREDUCTASE"/>
    <property type="match status" value="1"/>
</dbReference>
<dbReference type="InterPro" id="IPR000172">
    <property type="entry name" value="GMC_OxRdtase_N"/>
</dbReference>
<evidence type="ECO:0000313" key="13">
    <source>
        <dbReference type="Proteomes" id="UP000308197"/>
    </source>
</evidence>
<dbReference type="PROSITE" id="PS00624">
    <property type="entry name" value="GMC_OXRED_2"/>
    <property type="match status" value="1"/>
</dbReference>
<sequence length="616" mass="67412">MSLEQHLAKVEDVADKTFDFVIIGGGLAGCVLAARLTENPGVSVAVLEAGKAHLNDPLVTVPDGWMRQAYNPEYDWVFRTKPQARIQNGITTPDGKPDPSFYWSRGKGLGGSSSINFLFWTRPSREEVDAVEKVGNPGWNWERFFEAAKKCETLVKTPITNHPDYKDLYDSKYVGHAGPVTISFARTVSGAEHRFQQALQAFGVPVIDDALGGNLNGTFKCPNNVDTRTGTRSTAATGYLYPALTRPNLTVLPEAYVTRIITSKEGEEAVAKGVEFKHGGKTYTVNVGKEVIVSASTVKSPHILELSGIGNRKILEKLDIPVQVDLPTVGENLQDHLILANPVWALKSDQDLVTSDTLLRPEVQSKLKSIYGEQQGGGGPLYFALSGCTFLPVQTFSDRADEIIASFEKKLAERADKLPVGLKEQYEVQLEMLKDKNVPDIEIVVFPVNMQPGSGAPPFAGLLPSIGRPFTRGTIHAISKDPEVQPEIDPNYIEEEIDLELLVDSLKFVRKVAAQEEWKSITDGEMLPGPNVVSDEQIRENIKQNVSTTWHACGTCSMMPREKGGVVDTHLKVYGTKNIRVADLSILPLLTSVHTQATTYGIAEQAADIIKADHGL</sequence>
<keyword evidence="6" id="KW-0560">Oxidoreductase</keyword>
<dbReference type="Pfam" id="PF00732">
    <property type="entry name" value="GMC_oxred_N"/>
    <property type="match status" value="1"/>
</dbReference>
<dbReference type="InterPro" id="IPR012132">
    <property type="entry name" value="GMC_OxRdtase"/>
</dbReference>
<evidence type="ECO:0000256" key="7">
    <source>
        <dbReference type="PIRSR" id="PIRSR000137-1"/>
    </source>
</evidence>
<comment type="similarity">
    <text evidence="2 9">Belongs to the GMC oxidoreductase family.</text>
</comment>
<comment type="cofactor">
    <cofactor evidence="1 8">
        <name>FAD</name>
        <dbReference type="ChEBI" id="CHEBI:57692"/>
    </cofactor>
</comment>
<proteinExistence type="inferred from homology"/>
<dbReference type="AlphaFoldDB" id="A0A5C3P4U5"/>
<dbReference type="PIRSF" id="PIRSF000137">
    <property type="entry name" value="Alcohol_oxidase"/>
    <property type="match status" value="1"/>
</dbReference>
<evidence type="ECO:0000256" key="4">
    <source>
        <dbReference type="ARBA" id="ARBA00022729"/>
    </source>
</evidence>
<evidence type="ECO:0000259" key="11">
    <source>
        <dbReference type="PROSITE" id="PS00624"/>
    </source>
</evidence>
<dbReference type="GO" id="GO:0050660">
    <property type="term" value="F:flavin adenine dinucleotide binding"/>
    <property type="evidence" value="ECO:0007669"/>
    <property type="project" value="InterPro"/>
</dbReference>
<protein>
    <submittedName>
        <fullName evidence="12">GMC oxidoreductase</fullName>
    </submittedName>
</protein>
<evidence type="ECO:0000256" key="8">
    <source>
        <dbReference type="PIRSR" id="PIRSR000137-2"/>
    </source>
</evidence>
<keyword evidence="4" id="KW-0732">Signal</keyword>
<dbReference type="Proteomes" id="UP000308197">
    <property type="component" value="Unassembled WGS sequence"/>
</dbReference>
<dbReference type="PANTHER" id="PTHR11552:SF201">
    <property type="entry name" value="GLUCOSE-METHANOL-CHOLINE OXIDOREDUCTASE N-TERMINAL DOMAIN-CONTAINING PROTEIN"/>
    <property type="match status" value="1"/>
</dbReference>